<feature type="non-terminal residue" evidence="1">
    <location>
        <position position="146"/>
    </location>
</feature>
<organism evidence="1 2">
    <name type="scientific">Acidiferrimicrobium australe</name>
    <dbReference type="NCBI Taxonomy" id="2664430"/>
    <lineage>
        <taxon>Bacteria</taxon>
        <taxon>Bacillati</taxon>
        <taxon>Actinomycetota</taxon>
        <taxon>Acidimicrobiia</taxon>
        <taxon>Acidimicrobiales</taxon>
        <taxon>Acidimicrobiaceae</taxon>
        <taxon>Acidiferrimicrobium</taxon>
    </lineage>
</organism>
<dbReference type="InterPro" id="IPR013078">
    <property type="entry name" value="His_Pase_superF_clade-1"/>
</dbReference>
<dbReference type="EMBL" id="WJHE01001221">
    <property type="protein sequence ID" value="MST34799.1"/>
    <property type="molecule type" value="Genomic_DNA"/>
</dbReference>
<protein>
    <submittedName>
        <fullName evidence="1">Histidine phosphatase family protein</fullName>
    </submittedName>
</protein>
<proteinExistence type="predicted"/>
<dbReference type="InterPro" id="IPR050275">
    <property type="entry name" value="PGM_Phosphatase"/>
</dbReference>
<dbReference type="Pfam" id="PF00300">
    <property type="entry name" value="His_Phos_1"/>
    <property type="match status" value="1"/>
</dbReference>
<reference evidence="1 2" key="1">
    <citation type="submission" date="2019-11" db="EMBL/GenBank/DDBJ databases">
        <title>Acidiferrimicrobium australis gen. nov., sp. nov., an acidophilic and obligately heterotrophic, member of the Actinobacteria that catalyses dissimilatory oxido- reduction of iron isolated from metal-rich acidic water in Chile.</title>
        <authorList>
            <person name="Gonzalez D."/>
            <person name="Huber K."/>
            <person name="Hedrich S."/>
            <person name="Rojas-Villalobos C."/>
            <person name="Quatrini R."/>
            <person name="Dinamarca M.A."/>
            <person name="Schwarz A."/>
            <person name="Canales C."/>
            <person name="Nancucheo I."/>
        </authorList>
    </citation>
    <scope>NUCLEOTIDE SEQUENCE [LARGE SCALE GENOMIC DNA]</scope>
    <source>
        <strain evidence="1 2">USS-CCA1</strain>
    </source>
</reference>
<dbReference type="SMART" id="SM00855">
    <property type="entry name" value="PGAM"/>
    <property type="match status" value="1"/>
</dbReference>
<dbReference type="SUPFAM" id="SSF53254">
    <property type="entry name" value="Phosphoglycerate mutase-like"/>
    <property type="match status" value="1"/>
</dbReference>
<accession>A0ABW9QY51</accession>
<sequence>MSGPTRRLLVARHGRTAWNLAGRYQGHADPDLDDEGRSQAARLAAELTGRVAERLVASDLRRARDTAAPLAEALGIAVLVDKRLREVDVGAWEGLTAEEAAERFPDEYAAWRAGEDVARGAGETRQAGGARAAAAILEHAREVPHG</sequence>
<dbReference type="Gene3D" id="3.40.50.1240">
    <property type="entry name" value="Phosphoglycerate mutase-like"/>
    <property type="match status" value="1"/>
</dbReference>
<dbReference type="PANTHER" id="PTHR48100">
    <property type="entry name" value="BROAD-SPECIFICITY PHOSPHATASE YOR283W-RELATED"/>
    <property type="match status" value="1"/>
</dbReference>
<evidence type="ECO:0000313" key="2">
    <source>
        <dbReference type="Proteomes" id="UP000437736"/>
    </source>
</evidence>
<comment type="caution">
    <text evidence="1">The sequence shown here is derived from an EMBL/GenBank/DDBJ whole genome shotgun (WGS) entry which is preliminary data.</text>
</comment>
<dbReference type="InterPro" id="IPR029033">
    <property type="entry name" value="His_PPase_superfam"/>
</dbReference>
<dbReference type="Proteomes" id="UP000437736">
    <property type="component" value="Unassembled WGS sequence"/>
</dbReference>
<name>A0ABW9QY51_9ACTN</name>
<dbReference type="CDD" id="cd07067">
    <property type="entry name" value="HP_PGM_like"/>
    <property type="match status" value="1"/>
</dbReference>
<keyword evidence="2" id="KW-1185">Reference proteome</keyword>
<evidence type="ECO:0000313" key="1">
    <source>
        <dbReference type="EMBL" id="MST34799.1"/>
    </source>
</evidence>
<gene>
    <name evidence="1" type="ORF">GHK86_18985</name>
</gene>
<dbReference type="PANTHER" id="PTHR48100:SF62">
    <property type="entry name" value="GLUCOSYL-3-PHOSPHOGLYCERATE PHOSPHATASE"/>
    <property type="match status" value="1"/>
</dbReference>